<evidence type="ECO:0000313" key="8">
    <source>
        <dbReference type="EMBL" id="MBS4537691.1"/>
    </source>
</evidence>
<keyword evidence="2 5" id="KW-0378">Hydrolase</keyword>
<sequence length="469" mass="54743">MSNISFQVITSENLQREKDIQAQINMRIDSNECLIFDSGAGAGKTYALRESLRHVIRNHGRRLIEHGQQIICITYTNVATEELKERLGHSDIVLVSTIHERMWDLIGKYQNELVEIHKRKLQNEVTEMKDDINSERFQKFNELADSEKEDFKDLMNQLKSEFYRCYDMKSTDYRREFGSQISRFNALLHNIGTFRKLVSIIYKIERYEKALMRIEEGDPKYNKVQYTTRVNNDRMDKMQISHDTLIEYGSKMFEQYDMLRRIVIDMYPYIFIDEYQDTNPLIVKIMNWLSKTAHKIGHPIFIGYYGDSAQNVYEEGVGNLLFQTHSGLTQIIKKFNRRSASEVIDVINRIRSDGIDQVSIYEDSNCGNVELYEGSKDQISVMLEKCKTDWSIDYENKMNCLVLTNKLVAEQTGLPNFYNVVSKMPCYSVGRGYEQLNTELLSSDLSKLGYVLVSRKNPQKREGKSTTSV</sequence>
<feature type="coiled-coil region" evidence="6">
    <location>
        <begin position="111"/>
        <end position="161"/>
    </location>
</feature>
<name>A0A942UWI4_9FIRM</name>
<reference evidence="8" key="1">
    <citation type="submission" date="2019-12" db="EMBL/GenBank/DDBJ databases">
        <title>Clostridiaceae gen. nov. sp. nov., isolated from sediment in Xinjiang, China.</title>
        <authorList>
            <person name="Zhang R."/>
        </authorList>
    </citation>
    <scope>NUCLEOTIDE SEQUENCE</scope>
    <source>
        <strain evidence="8">D2Q-11</strain>
    </source>
</reference>
<evidence type="ECO:0000256" key="6">
    <source>
        <dbReference type="SAM" id="Coils"/>
    </source>
</evidence>
<dbReference type="EMBL" id="WSFT01000020">
    <property type="protein sequence ID" value="MBS4537691.1"/>
    <property type="molecule type" value="Genomic_DNA"/>
</dbReference>
<dbReference type="InterPro" id="IPR000212">
    <property type="entry name" value="DNA_helicase_UvrD/REP"/>
</dbReference>
<proteinExistence type="predicted"/>
<evidence type="ECO:0000256" key="5">
    <source>
        <dbReference type="PROSITE-ProRule" id="PRU00560"/>
    </source>
</evidence>
<keyword evidence="6" id="KW-0175">Coiled coil</keyword>
<evidence type="ECO:0000256" key="4">
    <source>
        <dbReference type="ARBA" id="ARBA00022840"/>
    </source>
</evidence>
<keyword evidence="9" id="KW-1185">Reference proteome</keyword>
<dbReference type="RefSeq" id="WP_203365622.1">
    <property type="nucleotide sequence ID" value="NZ_WSFT01000020.1"/>
</dbReference>
<feature type="binding site" evidence="5">
    <location>
        <begin position="38"/>
        <end position="45"/>
    </location>
    <ligand>
        <name>ATP</name>
        <dbReference type="ChEBI" id="CHEBI:30616"/>
    </ligand>
</feature>
<feature type="domain" description="UvrD-like helicase ATP-binding" evidence="7">
    <location>
        <begin position="17"/>
        <end position="353"/>
    </location>
</feature>
<organism evidence="8 9">
    <name type="scientific">Anaeromonas frigoriresistens</name>
    <dbReference type="NCBI Taxonomy" id="2683708"/>
    <lineage>
        <taxon>Bacteria</taxon>
        <taxon>Bacillati</taxon>
        <taxon>Bacillota</taxon>
        <taxon>Tissierellia</taxon>
        <taxon>Tissierellales</taxon>
        <taxon>Thermohalobacteraceae</taxon>
        <taxon>Anaeromonas</taxon>
    </lineage>
</organism>
<evidence type="ECO:0000256" key="3">
    <source>
        <dbReference type="ARBA" id="ARBA00022806"/>
    </source>
</evidence>
<evidence type="ECO:0000256" key="1">
    <source>
        <dbReference type="ARBA" id="ARBA00022741"/>
    </source>
</evidence>
<dbReference type="InterPro" id="IPR014016">
    <property type="entry name" value="UvrD-like_ATP-bd"/>
</dbReference>
<keyword evidence="1 5" id="KW-0547">Nucleotide-binding</keyword>
<dbReference type="GO" id="GO:0000725">
    <property type="term" value="P:recombinational repair"/>
    <property type="evidence" value="ECO:0007669"/>
    <property type="project" value="TreeGrafter"/>
</dbReference>
<evidence type="ECO:0000259" key="7">
    <source>
        <dbReference type="PROSITE" id="PS51198"/>
    </source>
</evidence>
<dbReference type="GO" id="GO:0005524">
    <property type="term" value="F:ATP binding"/>
    <property type="evidence" value="ECO:0007669"/>
    <property type="project" value="UniProtKB-UniRule"/>
</dbReference>
<evidence type="ECO:0000313" key="9">
    <source>
        <dbReference type="Proteomes" id="UP000724672"/>
    </source>
</evidence>
<comment type="caution">
    <text evidence="8">The sequence shown here is derived from an EMBL/GenBank/DDBJ whole genome shotgun (WGS) entry which is preliminary data.</text>
</comment>
<dbReference type="InterPro" id="IPR027417">
    <property type="entry name" value="P-loop_NTPase"/>
</dbReference>
<dbReference type="Proteomes" id="UP000724672">
    <property type="component" value="Unassembled WGS sequence"/>
</dbReference>
<dbReference type="GO" id="GO:0016787">
    <property type="term" value="F:hydrolase activity"/>
    <property type="evidence" value="ECO:0007669"/>
    <property type="project" value="UniProtKB-UniRule"/>
</dbReference>
<protein>
    <submittedName>
        <fullName evidence="8">ATP-dependent helicase</fullName>
    </submittedName>
</protein>
<keyword evidence="3 5" id="KW-0347">Helicase</keyword>
<dbReference type="SUPFAM" id="SSF52540">
    <property type="entry name" value="P-loop containing nucleoside triphosphate hydrolases"/>
    <property type="match status" value="1"/>
</dbReference>
<dbReference type="GO" id="GO:0003677">
    <property type="term" value="F:DNA binding"/>
    <property type="evidence" value="ECO:0007669"/>
    <property type="project" value="InterPro"/>
</dbReference>
<dbReference type="PANTHER" id="PTHR11070:SF3">
    <property type="entry name" value="DNA 3'-5' HELICASE"/>
    <property type="match status" value="1"/>
</dbReference>
<accession>A0A942UWI4</accession>
<dbReference type="PROSITE" id="PS51198">
    <property type="entry name" value="UVRD_HELICASE_ATP_BIND"/>
    <property type="match status" value="1"/>
</dbReference>
<evidence type="ECO:0000256" key="2">
    <source>
        <dbReference type="ARBA" id="ARBA00022801"/>
    </source>
</evidence>
<dbReference type="GO" id="GO:0043138">
    <property type="term" value="F:3'-5' DNA helicase activity"/>
    <property type="evidence" value="ECO:0007669"/>
    <property type="project" value="TreeGrafter"/>
</dbReference>
<dbReference type="PANTHER" id="PTHR11070">
    <property type="entry name" value="UVRD / RECB / PCRA DNA HELICASE FAMILY MEMBER"/>
    <property type="match status" value="1"/>
</dbReference>
<dbReference type="Gene3D" id="3.40.50.300">
    <property type="entry name" value="P-loop containing nucleotide triphosphate hydrolases"/>
    <property type="match status" value="2"/>
</dbReference>
<dbReference type="GO" id="GO:0005829">
    <property type="term" value="C:cytosol"/>
    <property type="evidence" value="ECO:0007669"/>
    <property type="project" value="TreeGrafter"/>
</dbReference>
<keyword evidence="4 5" id="KW-0067">ATP-binding</keyword>
<gene>
    <name evidence="8" type="ORF">GOQ27_04410</name>
</gene>
<dbReference type="AlphaFoldDB" id="A0A942UWI4"/>
<dbReference type="Pfam" id="PF00580">
    <property type="entry name" value="UvrD-helicase"/>
    <property type="match status" value="1"/>
</dbReference>